<name>A0A1J4JZM6_9EUKA</name>
<dbReference type="AlphaFoldDB" id="A0A1J4JZM6"/>
<dbReference type="Gene3D" id="1.10.510.10">
    <property type="entry name" value="Transferase(Phosphotransferase) domain 1"/>
    <property type="match status" value="1"/>
</dbReference>
<dbReference type="InterPro" id="IPR000719">
    <property type="entry name" value="Prot_kinase_dom"/>
</dbReference>
<dbReference type="GO" id="GO:0005634">
    <property type="term" value="C:nucleus"/>
    <property type="evidence" value="ECO:0007669"/>
    <property type="project" value="TreeGrafter"/>
</dbReference>
<feature type="binding site" evidence="7">
    <location>
        <position position="567"/>
    </location>
    <ligand>
        <name>ATP</name>
        <dbReference type="ChEBI" id="CHEBI:30616"/>
    </ligand>
</feature>
<dbReference type="EMBL" id="MLAK01000793">
    <property type="protein sequence ID" value="OHT04435.1"/>
    <property type="molecule type" value="Genomic_DNA"/>
</dbReference>
<keyword evidence="11" id="KW-1185">Reference proteome</keyword>
<organism evidence="10 11">
    <name type="scientific">Tritrichomonas foetus</name>
    <dbReference type="NCBI Taxonomy" id="1144522"/>
    <lineage>
        <taxon>Eukaryota</taxon>
        <taxon>Metamonada</taxon>
        <taxon>Parabasalia</taxon>
        <taxon>Tritrichomonadida</taxon>
        <taxon>Tritrichomonadidae</taxon>
        <taxon>Tritrichomonas</taxon>
    </lineage>
</organism>
<dbReference type="Pfam" id="PF00069">
    <property type="entry name" value="Pkinase"/>
    <property type="match status" value="1"/>
</dbReference>
<evidence type="ECO:0000313" key="10">
    <source>
        <dbReference type="EMBL" id="OHT04435.1"/>
    </source>
</evidence>
<evidence type="ECO:0000256" key="8">
    <source>
        <dbReference type="SAM" id="Coils"/>
    </source>
</evidence>
<dbReference type="PANTHER" id="PTHR11042">
    <property type="entry name" value="EUKARYOTIC TRANSLATION INITIATION FACTOR 2-ALPHA KINASE EIF2-ALPHA KINASE -RELATED"/>
    <property type="match status" value="1"/>
</dbReference>
<evidence type="ECO:0000256" key="5">
    <source>
        <dbReference type="ARBA" id="ARBA00037982"/>
    </source>
</evidence>
<dbReference type="PROSITE" id="PS50011">
    <property type="entry name" value="PROTEIN_KINASE_DOM"/>
    <property type="match status" value="1"/>
</dbReference>
<dbReference type="GO" id="GO:0004694">
    <property type="term" value="F:eukaryotic translation initiation factor 2alpha kinase activity"/>
    <property type="evidence" value="ECO:0007669"/>
    <property type="project" value="TreeGrafter"/>
</dbReference>
<dbReference type="SUPFAM" id="SSF50985">
    <property type="entry name" value="RCC1/BLIP-II"/>
    <property type="match status" value="1"/>
</dbReference>
<dbReference type="InterPro" id="IPR050339">
    <property type="entry name" value="CC_SR_Kinase"/>
</dbReference>
<dbReference type="InterPro" id="IPR000408">
    <property type="entry name" value="Reg_chr_condens"/>
</dbReference>
<dbReference type="InterPro" id="IPR008271">
    <property type="entry name" value="Ser/Thr_kinase_AS"/>
</dbReference>
<dbReference type="PROSITE" id="PS50012">
    <property type="entry name" value="RCC1_3"/>
    <property type="match status" value="1"/>
</dbReference>
<dbReference type="Pfam" id="PF00415">
    <property type="entry name" value="RCC1"/>
    <property type="match status" value="1"/>
</dbReference>
<feature type="repeat" description="RCC1" evidence="6">
    <location>
        <begin position="53"/>
        <end position="102"/>
    </location>
</feature>
<evidence type="ECO:0000256" key="7">
    <source>
        <dbReference type="PROSITE-ProRule" id="PRU10141"/>
    </source>
</evidence>
<keyword evidence="3" id="KW-0418">Kinase</keyword>
<reference evidence="10" key="1">
    <citation type="submission" date="2016-10" db="EMBL/GenBank/DDBJ databases">
        <authorList>
            <person name="Benchimol M."/>
            <person name="Almeida L.G."/>
            <person name="Vasconcelos A.T."/>
            <person name="Perreira-Neves A."/>
            <person name="Rosa I.A."/>
            <person name="Tasca T."/>
            <person name="Bogo M.R."/>
            <person name="de Souza W."/>
        </authorList>
    </citation>
    <scope>NUCLEOTIDE SEQUENCE [LARGE SCALE GENOMIC DNA]</scope>
    <source>
        <strain evidence="10">K</strain>
    </source>
</reference>
<evidence type="ECO:0000256" key="2">
    <source>
        <dbReference type="ARBA" id="ARBA00022741"/>
    </source>
</evidence>
<evidence type="ECO:0000256" key="6">
    <source>
        <dbReference type="PROSITE-ProRule" id="PRU00235"/>
    </source>
</evidence>
<keyword evidence="1" id="KW-0808">Transferase</keyword>
<dbReference type="OrthoDB" id="5979581at2759"/>
<evidence type="ECO:0000256" key="4">
    <source>
        <dbReference type="ARBA" id="ARBA00022840"/>
    </source>
</evidence>
<dbReference type="PROSITE" id="PS00107">
    <property type="entry name" value="PROTEIN_KINASE_ATP"/>
    <property type="match status" value="1"/>
</dbReference>
<accession>A0A1J4JZM6</accession>
<dbReference type="SMART" id="SM00220">
    <property type="entry name" value="S_TKc"/>
    <property type="match status" value="1"/>
</dbReference>
<comment type="similarity">
    <text evidence="5">Belongs to the protein kinase superfamily. Ser/Thr protein kinase family. GCN2 subfamily.</text>
</comment>
<evidence type="ECO:0000313" key="11">
    <source>
        <dbReference type="Proteomes" id="UP000179807"/>
    </source>
</evidence>
<dbReference type="InterPro" id="IPR011009">
    <property type="entry name" value="Kinase-like_dom_sf"/>
</dbReference>
<gene>
    <name evidence="10" type="ORF">TRFO_06328</name>
</gene>
<evidence type="ECO:0000256" key="3">
    <source>
        <dbReference type="ARBA" id="ARBA00022777"/>
    </source>
</evidence>
<dbReference type="Proteomes" id="UP000179807">
    <property type="component" value="Unassembled WGS sequence"/>
</dbReference>
<dbReference type="GO" id="GO:0005829">
    <property type="term" value="C:cytosol"/>
    <property type="evidence" value="ECO:0007669"/>
    <property type="project" value="TreeGrafter"/>
</dbReference>
<keyword evidence="2 7" id="KW-0547">Nucleotide-binding</keyword>
<dbReference type="SUPFAM" id="SSF56112">
    <property type="entry name" value="Protein kinase-like (PK-like)"/>
    <property type="match status" value="1"/>
</dbReference>
<dbReference type="InterPro" id="IPR009091">
    <property type="entry name" value="RCC1/BLIP-II"/>
</dbReference>
<sequence length="804" mass="92502">MNDHKFLSTKIVLNPQINFVEKKLEPVIHLPARKSFCCISVGSNHCALLCTDGTVYGWGHNYDGVIGYNNMTFLTKPTKISGLPKIIDLKAGDIFTLYLTHDKQVLMASKKNKTKKFMKVDIGEPAVGLFGFVDPWIVGESGLFYWYDLYNPENKGIRKFGPYSFGVPKQILSIYNSVILISTSGEAFSMSMKSYRPEQLLGRNLEYVSYTDHFVPVESLHDVKVKKIAGMYDHFLVLSEDKKLYVWGGNKEGQLFFEDKICMYKGFVNYEIYNGSVIDIAAGDILSAFIDSSGNVHVAGEKLCDFSTTTLFYKGGVSVHCGSYFLVIEEENPPLSEAGTIELRKKNDMISKLNQNNLVSLEQIQQLKLLNEEMKKILTEKELENRDIQERYSQLQKVLEDNRNQNETILKELDDERNKNRIIQNELEDKRNKNRIIQKELEDERNKNRIIQKELEDERNKNRIIQKELEDERRKSKIDKDLFVKENSGKNKLIQELEEKMAQMETTIESLKQEKFDSGSNIGNNEDTPMKIFSQDEIDNLHQIQSLGRGETSEVIQVFQDKYWALKILNPQSQIQNDTIKDKDKDEFDFDKMRRFVSEYEIMSQIKHPNILKTYGICYGDENHPPSIVLSYCPTNLKDCITALSNEEINQIIIEICSGMSHIHQCGIIHRDLKPENILLDFNNHVQISDFGISTLSNDLTHTLNIGTLEYMSPEQYCEDEHYTSKVDVYAFGLIALYLLTRGSPPKIKLSDVIKKKRILLPSNITEFFKTMILSCLSLNPNDRPSFSELLDLLLSNQDKLLPI</sequence>
<dbReference type="GeneID" id="94827733"/>
<dbReference type="VEuPathDB" id="TrichDB:TRFO_06328"/>
<keyword evidence="8" id="KW-0175">Coiled coil</keyword>
<dbReference type="RefSeq" id="XP_068357571.1">
    <property type="nucleotide sequence ID" value="XM_068493029.1"/>
</dbReference>
<keyword evidence="4 7" id="KW-0067">ATP-binding</keyword>
<protein>
    <recommendedName>
        <fullName evidence="9">Protein kinase domain-containing protein</fullName>
    </recommendedName>
</protein>
<feature type="domain" description="Protein kinase" evidence="9">
    <location>
        <begin position="541"/>
        <end position="802"/>
    </location>
</feature>
<dbReference type="Gene3D" id="2.130.10.30">
    <property type="entry name" value="Regulator of chromosome condensation 1/beta-lactamase-inhibitor protein II"/>
    <property type="match status" value="2"/>
</dbReference>
<proteinExistence type="inferred from homology"/>
<dbReference type="PROSITE" id="PS00108">
    <property type="entry name" value="PROTEIN_KINASE_ST"/>
    <property type="match status" value="1"/>
</dbReference>
<dbReference type="PANTHER" id="PTHR11042:SF136">
    <property type="entry name" value="EIF-2-ALPHA KINASE GCN2"/>
    <property type="match status" value="1"/>
</dbReference>
<evidence type="ECO:0000256" key="1">
    <source>
        <dbReference type="ARBA" id="ARBA00022679"/>
    </source>
</evidence>
<dbReference type="Pfam" id="PF13540">
    <property type="entry name" value="RCC1_2"/>
    <property type="match status" value="1"/>
</dbReference>
<feature type="coiled-coil region" evidence="8">
    <location>
        <begin position="364"/>
        <end position="514"/>
    </location>
</feature>
<comment type="caution">
    <text evidence="10">The sequence shown here is derived from an EMBL/GenBank/DDBJ whole genome shotgun (WGS) entry which is preliminary data.</text>
</comment>
<dbReference type="GO" id="GO:0005524">
    <property type="term" value="F:ATP binding"/>
    <property type="evidence" value="ECO:0007669"/>
    <property type="project" value="UniProtKB-UniRule"/>
</dbReference>
<dbReference type="InterPro" id="IPR017441">
    <property type="entry name" value="Protein_kinase_ATP_BS"/>
</dbReference>
<evidence type="ECO:0000259" key="9">
    <source>
        <dbReference type="PROSITE" id="PS50011"/>
    </source>
</evidence>